<reference evidence="2 3" key="1">
    <citation type="journal article" date="2011" name="J. Bacteriol.">
        <title>Genome sequence of Methyloversatilis universalis FAM5T, a methylotrophic representative of the order Rhodocyclales.</title>
        <authorList>
            <person name="Kittichotirat W."/>
            <person name="Good N.M."/>
            <person name="Hall R."/>
            <person name="Bringel F."/>
            <person name="Lajus A."/>
            <person name="Medigue C."/>
            <person name="Smalley N.E."/>
            <person name="Beck D."/>
            <person name="Bumgarner R."/>
            <person name="Vuilleumier S."/>
            <person name="Kalyuzhnaya M.G."/>
        </authorList>
    </citation>
    <scope>NUCLEOTIDE SEQUENCE [LARGE SCALE GENOMIC DNA]</scope>
    <source>
        <strain evidence="3">ATCC BAA-1314 / JCM 13912 / FAM5</strain>
    </source>
</reference>
<dbReference type="STRING" id="1000565.METUNv1_02431"/>
<name>F5RDR4_METUF</name>
<feature type="signal peptide" evidence="1">
    <location>
        <begin position="1"/>
        <end position="25"/>
    </location>
</feature>
<dbReference type="PROSITE" id="PS51257">
    <property type="entry name" value="PROKAR_LIPOPROTEIN"/>
    <property type="match status" value="1"/>
</dbReference>
<evidence type="ECO:0000313" key="3">
    <source>
        <dbReference type="Proteomes" id="UP000005019"/>
    </source>
</evidence>
<dbReference type="Proteomes" id="UP000005019">
    <property type="component" value="Unassembled WGS sequence"/>
</dbReference>
<dbReference type="EMBL" id="AFHG01000052">
    <property type="protein sequence ID" value="EGK71045.1"/>
    <property type="molecule type" value="Genomic_DNA"/>
</dbReference>
<comment type="caution">
    <text evidence="2">The sequence shown here is derived from an EMBL/GenBank/DDBJ whole genome shotgun (WGS) entry which is preliminary data.</text>
</comment>
<dbReference type="RefSeq" id="WP_008062008.1">
    <property type="nucleotide sequence ID" value="NZ_AFHG01000052.1"/>
</dbReference>
<evidence type="ECO:0000256" key="1">
    <source>
        <dbReference type="SAM" id="SignalP"/>
    </source>
</evidence>
<sequence>MFRSRTALPALLGALLLSACTSVSFKQGAGGNDYKADERTCLGTTTERTAFLQCMEAKGWWTRSTEELSQIALVPVEDSDTAEAASTAAAAIPAETAVTAPAAPLGSGAEARAQTVAPAAAAPRDPLSRVRIAMWSKMGAGADDLIADQKRCLDTLGDAHAPDTMAGTVSRGLYDCLRRQGWTGLTLR</sequence>
<dbReference type="OrthoDB" id="5608612at2"/>
<feature type="chain" id="PRO_5003325861" description="Lipoprotein" evidence="1">
    <location>
        <begin position="26"/>
        <end position="188"/>
    </location>
</feature>
<gene>
    <name evidence="2" type="ORF">METUNv1_02431</name>
</gene>
<keyword evidence="3" id="KW-1185">Reference proteome</keyword>
<evidence type="ECO:0000313" key="2">
    <source>
        <dbReference type="EMBL" id="EGK71045.1"/>
    </source>
</evidence>
<organism evidence="2 3">
    <name type="scientific">Methyloversatilis universalis (strain ATCC BAA-1314 / DSM 25237 / JCM 13912 / CCUG 52030 / FAM5)</name>
    <dbReference type="NCBI Taxonomy" id="1000565"/>
    <lineage>
        <taxon>Bacteria</taxon>
        <taxon>Pseudomonadati</taxon>
        <taxon>Pseudomonadota</taxon>
        <taxon>Betaproteobacteria</taxon>
        <taxon>Nitrosomonadales</taxon>
        <taxon>Sterolibacteriaceae</taxon>
        <taxon>Methyloversatilis</taxon>
    </lineage>
</organism>
<proteinExistence type="predicted"/>
<protein>
    <recommendedName>
        <fullName evidence="4">Lipoprotein</fullName>
    </recommendedName>
</protein>
<accession>F5RDR4</accession>
<evidence type="ECO:0008006" key="4">
    <source>
        <dbReference type="Google" id="ProtNLM"/>
    </source>
</evidence>
<dbReference type="eggNOG" id="ENOG50338WI">
    <property type="taxonomic scope" value="Bacteria"/>
</dbReference>
<dbReference type="AlphaFoldDB" id="F5RDR4"/>
<keyword evidence="1" id="KW-0732">Signal</keyword>